<evidence type="ECO:0000256" key="1">
    <source>
        <dbReference type="ARBA" id="ARBA00006484"/>
    </source>
</evidence>
<comment type="caution">
    <text evidence="4">The sequence shown here is derived from an EMBL/GenBank/DDBJ whole genome shotgun (WGS) entry which is preliminary data.</text>
</comment>
<organism evidence="4 5">
    <name type="scientific">Calditerricola satsumensis</name>
    <dbReference type="NCBI Taxonomy" id="373054"/>
    <lineage>
        <taxon>Bacteria</taxon>
        <taxon>Bacillati</taxon>
        <taxon>Bacillota</taxon>
        <taxon>Bacilli</taxon>
        <taxon>Bacillales</taxon>
        <taxon>Bacillaceae</taxon>
        <taxon>Calditerricola</taxon>
    </lineage>
</organism>
<reference evidence="4" key="1">
    <citation type="journal article" date="2014" name="Int. J. Syst. Evol. Microbiol.">
        <title>Complete genome sequence of Corynebacterium casei LMG S-19264T (=DSM 44701T), isolated from a smear-ripened cheese.</title>
        <authorList>
            <consortium name="US DOE Joint Genome Institute (JGI-PGF)"/>
            <person name="Walter F."/>
            <person name="Albersmeier A."/>
            <person name="Kalinowski J."/>
            <person name="Ruckert C."/>
        </authorList>
    </citation>
    <scope>NUCLEOTIDE SEQUENCE</scope>
    <source>
        <strain evidence="4">JCM 14719</strain>
    </source>
</reference>
<evidence type="ECO:0000313" key="4">
    <source>
        <dbReference type="EMBL" id="GGJ95486.1"/>
    </source>
</evidence>
<dbReference type="Proteomes" id="UP000637720">
    <property type="component" value="Unassembled WGS sequence"/>
</dbReference>
<keyword evidence="5" id="KW-1185">Reference proteome</keyword>
<dbReference type="InterPro" id="IPR036291">
    <property type="entry name" value="NAD(P)-bd_dom_sf"/>
</dbReference>
<reference evidence="4" key="2">
    <citation type="submission" date="2020-09" db="EMBL/GenBank/DDBJ databases">
        <authorList>
            <person name="Sun Q."/>
            <person name="Ohkuma M."/>
        </authorList>
    </citation>
    <scope>NUCLEOTIDE SEQUENCE</scope>
    <source>
        <strain evidence="4">JCM 14719</strain>
    </source>
</reference>
<keyword evidence="2" id="KW-0560">Oxidoreductase</keyword>
<dbReference type="PANTHER" id="PTHR24321">
    <property type="entry name" value="DEHYDROGENASES, SHORT CHAIN"/>
    <property type="match status" value="1"/>
</dbReference>
<evidence type="ECO:0008006" key="6">
    <source>
        <dbReference type="Google" id="ProtNLM"/>
    </source>
</evidence>
<dbReference type="Pfam" id="PF13561">
    <property type="entry name" value="adh_short_C2"/>
    <property type="match status" value="1"/>
</dbReference>
<protein>
    <recommendedName>
        <fullName evidence="6">SDR family oxidoreductase</fullName>
    </recommendedName>
</protein>
<evidence type="ECO:0000256" key="2">
    <source>
        <dbReference type="ARBA" id="ARBA00023002"/>
    </source>
</evidence>
<accession>A0A8J3B5N6</accession>
<dbReference type="AlphaFoldDB" id="A0A8J3B5N6"/>
<name>A0A8J3B5N6_9BACI</name>
<feature type="region of interest" description="Disordered" evidence="3">
    <location>
        <begin position="22"/>
        <end position="43"/>
    </location>
</feature>
<dbReference type="GO" id="GO:0016491">
    <property type="term" value="F:oxidoreductase activity"/>
    <property type="evidence" value="ECO:0007669"/>
    <property type="project" value="UniProtKB-KW"/>
</dbReference>
<sequence>MQPARRVNAISPGWIETARWKKKRLRHEPEHTEADRAQHPVGRVGDPMDIARACLFLATERDGFITGQNLVIDGGMTVKMIYV</sequence>
<comment type="similarity">
    <text evidence="1">Belongs to the short-chain dehydrogenases/reductases (SDR) family.</text>
</comment>
<dbReference type="Gene3D" id="3.40.50.720">
    <property type="entry name" value="NAD(P)-binding Rossmann-like Domain"/>
    <property type="match status" value="1"/>
</dbReference>
<dbReference type="InterPro" id="IPR002347">
    <property type="entry name" value="SDR_fam"/>
</dbReference>
<evidence type="ECO:0000256" key="3">
    <source>
        <dbReference type="SAM" id="MobiDB-lite"/>
    </source>
</evidence>
<evidence type="ECO:0000313" key="5">
    <source>
        <dbReference type="Proteomes" id="UP000637720"/>
    </source>
</evidence>
<dbReference type="SUPFAM" id="SSF51735">
    <property type="entry name" value="NAD(P)-binding Rossmann-fold domains"/>
    <property type="match status" value="1"/>
</dbReference>
<dbReference type="PRINTS" id="PR00081">
    <property type="entry name" value="GDHRDH"/>
</dbReference>
<feature type="compositionally biased region" description="Basic and acidic residues" evidence="3">
    <location>
        <begin position="27"/>
        <end position="38"/>
    </location>
</feature>
<gene>
    <name evidence="4" type="ORF">GCM10007043_06650</name>
</gene>
<proteinExistence type="inferred from homology"/>
<dbReference type="EMBL" id="BMOF01000008">
    <property type="protein sequence ID" value="GGJ95486.1"/>
    <property type="molecule type" value="Genomic_DNA"/>
</dbReference>
<dbReference type="PANTHER" id="PTHR24321:SF8">
    <property type="entry name" value="ESTRADIOL 17-BETA-DEHYDROGENASE 8-RELATED"/>
    <property type="match status" value="1"/>
</dbReference>